<comment type="caution">
    <text evidence="1">The sequence shown here is derived from an EMBL/GenBank/DDBJ whole genome shotgun (WGS) entry which is preliminary data.</text>
</comment>
<evidence type="ECO:0000313" key="1">
    <source>
        <dbReference type="EMBL" id="GGA06415.1"/>
    </source>
</evidence>
<accession>A0ABQ1FBZ4</accession>
<reference evidence="2" key="1">
    <citation type="journal article" date="2019" name="Int. J. Syst. Evol. Microbiol.">
        <title>The Global Catalogue of Microorganisms (GCM) 10K type strain sequencing project: providing services to taxonomists for standard genome sequencing and annotation.</title>
        <authorList>
            <consortium name="The Broad Institute Genomics Platform"/>
            <consortium name="The Broad Institute Genome Sequencing Center for Infectious Disease"/>
            <person name="Wu L."/>
            <person name="Ma J."/>
        </authorList>
    </citation>
    <scope>NUCLEOTIDE SEQUENCE [LARGE SCALE GENOMIC DNA]</scope>
    <source>
        <strain evidence="2">CGMCC 1.15043</strain>
    </source>
</reference>
<dbReference type="RefSeq" id="WP_189018930.1">
    <property type="nucleotide sequence ID" value="NZ_BMHE01000050.1"/>
</dbReference>
<keyword evidence="2" id="KW-1185">Reference proteome</keyword>
<organism evidence="1 2">
    <name type="scientific">Paenibacillus marchantiophytorum</name>
    <dbReference type="NCBI Taxonomy" id="1619310"/>
    <lineage>
        <taxon>Bacteria</taxon>
        <taxon>Bacillati</taxon>
        <taxon>Bacillota</taxon>
        <taxon>Bacilli</taxon>
        <taxon>Bacillales</taxon>
        <taxon>Paenibacillaceae</taxon>
        <taxon>Paenibacillus</taxon>
    </lineage>
</organism>
<gene>
    <name evidence="1" type="ORF">GCM10008018_60340</name>
</gene>
<proteinExistence type="predicted"/>
<protein>
    <submittedName>
        <fullName evidence="1">Uncharacterized protein</fullName>
    </submittedName>
</protein>
<sequence length="178" mass="20218">MMETIEEIRFITAELGERVRQIRTERGQLPEPPDDFVSVPLSIVLTERLKPFEQIAIKYAGIIAEGHLISIDMSKLVEYRKTAALLYMSVGFETGMYASMVDMILREMDRVNSALESGNTDDTHAGEVLRFLHFAIEMMRGHSSVADAESKRLKEDAEVLETELSAAWAHYETIKHEI</sequence>
<evidence type="ECO:0000313" key="2">
    <source>
        <dbReference type="Proteomes" id="UP000615455"/>
    </source>
</evidence>
<name>A0ABQ1FBZ4_9BACL</name>
<dbReference type="Proteomes" id="UP000615455">
    <property type="component" value="Unassembled WGS sequence"/>
</dbReference>
<dbReference type="EMBL" id="BMHE01000050">
    <property type="protein sequence ID" value="GGA06415.1"/>
    <property type="molecule type" value="Genomic_DNA"/>
</dbReference>